<dbReference type="Proteomes" id="UP000008820">
    <property type="component" value="Chromosome 2"/>
</dbReference>
<keyword evidence="2" id="KW-1185">Reference proteome</keyword>
<proteinExistence type="predicted"/>
<evidence type="ECO:0000313" key="2">
    <source>
        <dbReference type="Proteomes" id="UP000008820"/>
    </source>
</evidence>
<sequence length="122" mass="12330">MFTKLICIATLAISCVCANSGVIAPVAYSAPLLAAPAQAVLNTQSTQVVGRNYVAPLAYTAAPLAAPLAYTAPVAKVATAAPLAYTAPLAYPAAAAYAAAPYAAPFASPYLSAAYRYSPYVL</sequence>
<dbReference type="AlphaFoldDB" id="A0A6I8U5E9"/>
<reference evidence="1" key="2">
    <citation type="submission" date="2020-05" db="UniProtKB">
        <authorList>
            <consortium name="EnsemblMetazoa"/>
        </authorList>
    </citation>
    <scope>IDENTIFICATION</scope>
    <source>
        <strain evidence="1">LVP_AGWG</strain>
    </source>
</reference>
<dbReference type="PROSITE" id="PS51257">
    <property type="entry name" value="PROKAR_LIPOPROTEIN"/>
    <property type="match status" value="1"/>
</dbReference>
<gene>
    <name evidence="1" type="primary">110675725</name>
</gene>
<reference evidence="1 2" key="1">
    <citation type="submission" date="2017-06" db="EMBL/GenBank/DDBJ databases">
        <title>Aedes aegypti genome working group (AGWG) sequencing and assembly.</title>
        <authorList>
            <consortium name="Aedes aegypti Genome Working Group (AGWG)"/>
            <person name="Matthews B.J."/>
        </authorList>
    </citation>
    <scope>NUCLEOTIDE SEQUENCE [LARGE SCALE GENOMIC DNA]</scope>
    <source>
        <strain evidence="1 2">LVP_AGWG</strain>
    </source>
</reference>
<name>A0A6I8U5E9_AEDAE</name>
<accession>A0A6I8U5E9</accession>
<organism evidence="1 2">
    <name type="scientific">Aedes aegypti</name>
    <name type="common">Yellowfever mosquito</name>
    <name type="synonym">Culex aegypti</name>
    <dbReference type="NCBI Taxonomy" id="7159"/>
    <lineage>
        <taxon>Eukaryota</taxon>
        <taxon>Metazoa</taxon>
        <taxon>Ecdysozoa</taxon>
        <taxon>Arthropoda</taxon>
        <taxon>Hexapoda</taxon>
        <taxon>Insecta</taxon>
        <taxon>Pterygota</taxon>
        <taxon>Neoptera</taxon>
        <taxon>Endopterygota</taxon>
        <taxon>Diptera</taxon>
        <taxon>Nematocera</taxon>
        <taxon>Culicoidea</taxon>
        <taxon>Culicidae</taxon>
        <taxon>Culicinae</taxon>
        <taxon>Aedini</taxon>
        <taxon>Aedes</taxon>
        <taxon>Stegomyia</taxon>
    </lineage>
</organism>
<evidence type="ECO:0000313" key="1">
    <source>
        <dbReference type="EnsemblMetazoa" id="AAEL027392-PA"/>
    </source>
</evidence>
<dbReference type="InParanoid" id="A0A6I8U5E9"/>
<dbReference type="EnsemblMetazoa" id="AAEL027392-RA">
    <property type="protein sequence ID" value="AAEL027392-PA"/>
    <property type="gene ID" value="AAEL027392"/>
</dbReference>
<protein>
    <submittedName>
        <fullName evidence="1">Uncharacterized protein</fullName>
    </submittedName>
</protein>